<proteinExistence type="predicted"/>
<gene>
    <name evidence="1" type="ORF">Cflav_PD3618</name>
</gene>
<dbReference type="AlphaFoldDB" id="B9XHC5"/>
<organism evidence="1 2">
    <name type="scientific">Pedosphaera parvula (strain Ellin514)</name>
    <dbReference type="NCBI Taxonomy" id="320771"/>
    <lineage>
        <taxon>Bacteria</taxon>
        <taxon>Pseudomonadati</taxon>
        <taxon>Verrucomicrobiota</taxon>
        <taxon>Pedosphaerae</taxon>
        <taxon>Pedosphaerales</taxon>
        <taxon>Pedosphaeraceae</taxon>
        <taxon>Pedosphaera</taxon>
    </lineage>
</organism>
<evidence type="ECO:0000313" key="2">
    <source>
        <dbReference type="Proteomes" id="UP000003688"/>
    </source>
</evidence>
<sequence>MKVDVAYSGWQTKRRRSADFKPANDEVTTKSPFSPRFVVKHWSKNIKKEFSFSNFKVFSKLRHIKCWFFEHGISKAFKILDVGVPFLG</sequence>
<evidence type="ECO:0000313" key="1">
    <source>
        <dbReference type="EMBL" id="EEF60760.1"/>
    </source>
</evidence>
<dbReference type="STRING" id="320771.Cflav_PD3618"/>
<reference evidence="1 2" key="1">
    <citation type="journal article" date="2011" name="J. Bacteriol.">
        <title>Genome sequence of 'Pedosphaera parvula' Ellin514, an aerobic Verrucomicrobial isolate from pasture soil.</title>
        <authorList>
            <person name="Kant R."/>
            <person name="van Passel M.W."/>
            <person name="Sangwan P."/>
            <person name="Palva A."/>
            <person name="Lucas S."/>
            <person name="Copeland A."/>
            <person name="Lapidus A."/>
            <person name="Glavina Del Rio T."/>
            <person name="Dalin E."/>
            <person name="Tice H."/>
            <person name="Bruce D."/>
            <person name="Goodwin L."/>
            <person name="Pitluck S."/>
            <person name="Chertkov O."/>
            <person name="Larimer F.W."/>
            <person name="Land M.L."/>
            <person name="Hauser L."/>
            <person name="Brettin T.S."/>
            <person name="Detter J.C."/>
            <person name="Han S."/>
            <person name="de Vos W.M."/>
            <person name="Janssen P.H."/>
            <person name="Smidt H."/>
        </authorList>
    </citation>
    <scope>NUCLEOTIDE SEQUENCE [LARGE SCALE GENOMIC DNA]</scope>
    <source>
        <strain evidence="1 2">Ellin514</strain>
    </source>
</reference>
<protein>
    <submittedName>
        <fullName evidence="1">Uncharacterized protein</fullName>
    </submittedName>
</protein>
<dbReference type="Proteomes" id="UP000003688">
    <property type="component" value="Unassembled WGS sequence"/>
</dbReference>
<name>B9XHC5_PEDPL</name>
<keyword evidence="2" id="KW-1185">Reference proteome</keyword>
<dbReference type="EMBL" id="ABOX02000014">
    <property type="protein sequence ID" value="EEF60760.1"/>
    <property type="molecule type" value="Genomic_DNA"/>
</dbReference>
<accession>B9XHC5</accession>
<comment type="caution">
    <text evidence="1">The sequence shown here is derived from an EMBL/GenBank/DDBJ whole genome shotgun (WGS) entry which is preliminary data.</text>
</comment>